<protein>
    <submittedName>
        <fullName evidence="3">Nuclear apoptosis-inducing factor 1-like</fullName>
    </submittedName>
</protein>
<reference evidence="3" key="2">
    <citation type="submission" date="2025-08" db="UniProtKB">
        <authorList>
            <consortium name="Ensembl"/>
        </authorList>
    </citation>
    <scope>IDENTIFICATION</scope>
</reference>
<sequence length="356" mass="39400">MSSPIYYSQESVIRFKKRKARFSFSEVHILLDEVRKHRMVVVGKFNRGVPADMKKQTWAEITARVNEIGECQREVMEVIKKWSDLKCDTKRKVAAMQAGTVPNRGLNSRLSRDLNPTEKIVLQILEMGAEDQSSDDFGPLGDDDDVPEEEEEMEDEDMMKMQSSPSNSGLETESMPLPSSSHMSGNTQTGDTPQPSSDGQEEAVPSEEMEPIFPDSDEDGRDDDLPSTQTTKPAEDHQANNGVQKEAPPPPPPAALPPALPEALPAAAPPPQSSRDSMLQNASLSLQEQHATNLLLETVSRSLELLSESVQQLAETQQEFVRESLQLQRETVQVLRDFTGGAIALMHDKLNGRPAL</sequence>
<evidence type="ECO:0000313" key="3">
    <source>
        <dbReference type="Ensembl" id="ENSSFAP00005007723.1"/>
    </source>
</evidence>
<dbReference type="InParanoid" id="A0A672FM91"/>
<keyword evidence="4" id="KW-1185">Reference proteome</keyword>
<feature type="domain" description="Myb/SANT-like DNA-binding" evidence="2">
    <location>
        <begin position="18"/>
        <end position="94"/>
    </location>
</feature>
<dbReference type="Proteomes" id="UP000472267">
    <property type="component" value="Chromosome 10"/>
</dbReference>
<dbReference type="PANTHER" id="PTHR23098">
    <property type="entry name" value="AGAP001331-PA-RELATED"/>
    <property type="match status" value="1"/>
</dbReference>
<dbReference type="Ensembl" id="ENSSFAT00005008116.1">
    <property type="protein sequence ID" value="ENSSFAP00005007723.1"/>
    <property type="gene ID" value="ENSSFAG00005004563.1"/>
</dbReference>
<feature type="compositionally biased region" description="Polar residues" evidence="1">
    <location>
        <begin position="161"/>
        <end position="198"/>
    </location>
</feature>
<dbReference type="AlphaFoldDB" id="A0A672FM91"/>
<evidence type="ECO:0000256" key="1">
    <source>
        <dbReference type="SAM" id="MobiDB-lite"/>
    </source>
</evidence>
<feature type="compositionally biased region" description="Pro residues" evidence="1">
    <location>
        <begin position="247"/>
        <end position="260"/>
    </location>
</feature>
<dbReference type="Pfam" id="PF13873">
    <property type="entry name" value="Myb_DNA-bind_5"/>
    <property type="match status" value="1"/>
</dbReference>
<reference evidence="3" key="3">
    <citation type="submission" date="2025-09" db="UniProtKB">
        <authorList>
            <consortium name="Ensembl"/>
        </authorList>
    </citation>
    <scope>IDENTIFICATION</scope>
</reference>
<dbReference type="InterPro" id="IPR028002">
    <property type="entry name" value="Myb_DNA-bind_5"/>
</dbReference>
<feature type="region of interest" description="Disordered" evidence="1">
    <location>
        <begin position="129"/>
        <end position="279"/>
    </location>
</feature>
<evidence type="ECO:0000259" key="2">
    <source>
        <dbReference type="Pfam" id="PF13873"/>
    </source>
</evidence>
<reference evidence="3" key="1">
    <citation type="submission" date="2019-06" db="EMBL/GenBank/DDBJ databases">
        <authorList>
            <consortium name="Wellcome Sanger Institute Data Sharing"/>
        </authorList>
    </citation>
    <scope>NUCLEOTIDE SEQUENCE [LARGE SCALE GENOMIC DNA]</scope>
</reference>
<feature type="compositionally biased region" description="Acidic residues" evidence="1">
    <location>
        <begin position="141"/>
        <end position="157"/>
    </location>
</feature>
<evidence type="ECO:0000313" key="4">
    <source>
        <dbReference type="Proteomes" id="UP000472267"/>
    </source>
</evidence>
<dbReference type="PANTHER" id="PTHR23098:SF3">
    <property type="entry name" value="MYB-RELATED TRANSCRIPTION FACTOR, PARTNER OF PROFILIN"/>
    <property type="match status" value="1"/>
</dbReference>
<accession>A0A672FM91</accession>
<gene>
    <name evidence="3" type="primary">zgc:153990</name>
</gene>
<proteinExistence type="predicted"/>
<dbReference type="FunCoup" id="A0A672FM91">
    <property type="interactions" value="29"/>
</dbReference>
<feature type="compositionally biased region" description="Acidic residues" evidence="1">
    <location>
        <begin position="199"/>
        <end position="222"/>
    </location>
</feature>
<dbReference type="OMA" id="MQYEIPP"/>
<dbReference type="GO" id="GO:0005634">
    <property type="term" value="C:nucleus"/>
    <property type="evidence" value="ECO:0007669"/>
    <property type="project" value="TreeGrafter"/>
</dbReference>
<name>A0A672FM91_SALFA</name>
<organism evidence="3 4">
    <name type="scientific">Salarias fasciatus</name>
    <name type="common">Jewelled blenny</name>
    <name type="synonym">Blennius fasciatus</name>
    <dbReference type="NCBI Taxonomy" id="181472"/>
    <lineage>
        <taxon>Eukaryota</taxon>
        <taxon>Metazoa</taxon>
        <taxon>Chordata</taxon>
        <taxon>Craniata</taxon>
        <taxon>Vertebrata</taxon>
        <taxon>Euteleostomi</taxon>
        <taxon>Actinopterygii</taxon>
        <taxon>Neopterygii</taxon>
        <taxon>Teleostei</taxon>
        <taxon>Neoteleostei</taxon>
        <taxon>Acanthomorphata</taxon>
        <taxon>Ovalentaria</taxon>
        <taxon>Blenniimorphae</taxon>
        <taxon>Blenniiformes</taxon>
        <taxon>Blennioidei</taxon>
        <taxon>Blenniidae</taxon>
        <taxon>Salariinae</taxon>
        <taxon>Salarias</taxon>
    </lineage>
</organism>